<evidence type="ECO:0000313" key="1">
    <source>
        <dbReference type="EMBL" id="KAJ7778166.1"/>
    </source>
</evidence>
<organism evidence="1 2">
    <name type="scientific">Mycena metata</name>
    <dbReference type="NCBI Taxonomy" id="1033252"/>
    <lineage>
        <taxon>Eukaryota</taxon>
        <taxon>Fungi</taxon>
        <taxon>Dikarya</taxon>
        <taxon>Basidiomycota</taxon>
        <taxon>Agaricomycotina</taxon>
        <taxon>Agaricomycetes</taxon>
        <taxon>Agaricomycetidae</taxon>
        <taxon>Agaricales</taxon>
        <taxon>Marasmiineae</taxon>
        <taxon>Mycenaceae</taxon>
        <taxon>Mycena</taxon>
    </lineage>
</organism>
<comment type="caution">
    <text evidence="1">The sequence shown here is derived from an EMBL/GenBank/DDBJ whole genome shotgun (WGS) entry which is preliminary data.</text>
</comment>
<keyword evidence="2" id="KW-1185">Reference proteome</keyword>
<dbReference type="EMBL" id="JARKIB010000007">
    <property type="protein sequence ID" value="KAJ7778166.1"/>
    <property type="molecule type" value="Genomic_DNA"/>
</dbReference>
<gene>
    <name evidence="1" type="ORF">B0H16DRAFT_1711700</name>
</gene>
<dbReference type="AlphaFoldDB" id="A0AAD7NWN9"/>
<reference evidence="1" key="1">
    <citation type="submission" date="2023-03" db="EMBL/GenBank/DDBJ databases">
        <title>Massive genome expansion in bonnet fungi (Mycena s.s.) driven by repeated elements and novel gene families across ecological guilds.</title>
        <authorList>
            <consortium name="Lawrence Berkeley National Laboratory"/>
            <person name="Harder C.B."/>
            <person name="Miyauchi S."/>
            <person name="Viragh M."/>
            <person name="Kuo A."/>
            <person name="Thoen E."/>
            <person name="Andreopoulos B."/>
            <person name="Lu D."/>
            <person name="Skrede I."/>
            <person name="Drula E."/>
            <person name="Henrissat B."/>
            <person name="Morin E."/>
            <person name="Kohler A."/>
            <person name="Barry K."/>
            <person name="LaButti K."/>
            <person name="Morin E."/>
            <person name="Salamov A."/>
            <person name="Lipzen A."/>
            <person name="Mereny Z."/>
            <person name="Hegedus B."/>
            <person name="Baldrian P."/>
            <person name="Stursova M."/>
            <person name="Weitz H."/>
            <person name="Taylor A."/>
            <person name="Grigoriev I.V."/>
            <person name="Nagy L.G."/>
            <person name="Martin F."/>
            <person name="Kauserud H."/>
        </authorList>
    </citation>
    <scope>NUCLEOTIDE SEQUENCE</scope>
    <source>
        <strain evidence="1">CBHHK182m</strain>
    </source>
</reference>
<accession>A0AAD7NWN9</accession>
<name>A0AAD7NWN9_9AGAR</name>
<sequence length="299" mass="33066">MIQPLSVHSPLEPHVSTQSVAANDLRAPLLNQPRSPWMQWSDGALAVLEESRRGRFNDQARNSLVDSRIAEISAKINLALEVAALARKDVQLVRQDMALGLKESEWALKEDTALAMLKQTKVIRQARTYTAKPKLARLQESLDELSTVLRFELFDRIMQVIDQDFKAQLSYVEIASLKAAKCNWVGCFVDSDDLVLTPGQLRTIARKASTALPPPTLTLFLYAHRAARLGSATDTPGAECQRTVDGVPLDVLYAQEFVTAHASAASYDALFFIGGRVPREGIRSEIAEVEAEVAELERV</sequence>
<proteinExistence type="predicted"/>
<protein>
    <submittedName>
        <fullName evidence="1">Uncharacterized protein</fullName>
    </submittedName>
</protein>
<dbReference type="Proteomes" id="UP001215598">
    <property type="component" value="Unassembled WGS sequence"/>
</dbReference>
<evidence type="ECO:0000313" key="2">
    <source>
        <dbReference type="Proteomes" id="UP001215598"/>
    </source>
</evidence>